<dbReference type="RefSeq" id="WP_377300831.1">
    <property type="nucleotide sequence ID" value="NZ_JBHSMK010000002.1"/>
</dbReference>
<dbReference type="PROSITE" id="PS50109">
    <property type="entry name" value="HIS_KIN"/>
    <property type="match status" value="1"/>
</dbReference>
<dbReference type="Gene3D" id="3.30.565.10">
    <property type="entry name" value="Histidine kinase-like ATPase, C-terminal domain"/>
    <property type="match status" value="1"/>
</dbReference>
<protein>
    <recommendedName>
        <fullName evidence="3">histidine kinase</fullName>
        <ecNumber evidence="3">2.7.13.3</ecNumber>
    </recommendedName>
</protein>
<evidence type="ECO:0000256" key="12">
    <source>
        <dbReference type="ARBA" id="ARBA00023136"/>
    </source>
</evidence>
<comment type="subcellular location">
    <subcellularLocation>
        <location evidence="2">Membrane</location>
        <topology evidence="2">Multi-pass membrane protein</topology>
    </subcellularLocation>
</comment>
<keyword evidence="4" id="KW-0597">Phosphoprotein</keyword>
<evidence type="ECO:0000256" key="7">
    <source>
        <dbReference type="ARBA" id="ARBA00022741"/>
    </source>
</evidence>
<feature type="domain" description="Histidine kinase" evidence="13">
    <location>
        <begin position="272"/>
        <end position="488"/>
    </location>
</feature>
<dbReference type="InterPro" id="IPR003594">
    <property type="entry name" value="HATPase_dom"/>
</dbReference>
<keyword evidence="6" id="KW-0812">Transmembrane</keyword>
<dbReference type="InterPro" id="IPR000700">
    <property type="entry name" value="PAS-assoc_C"/>
</dbReference>
<dbReference type="CDD" id="cd00082">
    <property type="entry name" value="HisKA"/>
    <property type="match status" value="1"/>
</dbReference>
<dbReference type="InterPro" id="IPR036890">
    <property type="entry name" value="HATPase_C_sf"/>
</dbReference>
<dbReference type="SUPFAM" id="SSF47384">
    <property type="entry name" value="Homodimeric domain of signal transducing histidine kinase"/>
    <property type="match status" value="1"/>
</dbReference>
<evidence type="ECO:0000256" key="4">
    <source>
        <dbReference type="ARBA" id="ARBA00022553"/>
    </source>
</evidence>
<dbReference type="SMART" id="SM00091">
    <property type="entry name" value="PAS"/>
    <property type="match status" value="2"/>
</dbReference>
<accession>A0ABW0JGU8</accession>
<sequence length="504" mass="55335">MERLLQGLIDLMPVGVWVANNKGRFVRMNRAARRIWRAEAHENLQDMASFRAWSVDSGEELTSGDWGLQQALRHGKTSERLMRIRCLDGSERTIVNTAAPLSDGRGRISGAVAINEDVTDLLAIRSLSDRRGELLQTVLDLLPVGVFRFDENGRIAEANPAARRLWGLDDYSPLPDIGNFQTWDVATGERVMPGGWASSQALRRGEAIREELLDIRGFNGSTRTIFNSAASLHLHQVQPIGAVAVNQDVSSLYRTQQQLRAAVRDREELLAFVAHDLRNPLAGLMLLASSMEHMASDSANPAEIAALAGSMQKRVRELAGLVDDLLAISAGTLADASMLDLQKTNPGQVIHDAVEQHTDLFEARGIHLVGQVNPGLPAVMADRKRLQRVWNNLLDNALKHTEPGGQVTVGAVSHGAVTFHISNSGLALSKDQMREMFRPFWQAGRDRRGVGLGLSIARAIIEAHGGTIWAESAQGQRVCMKFELPRIELTRPVQQELSMPAPEA</sequence>
<evidence type="ECO:0000256" key="10">
    <source>
        <dbReference type="ARBA" id="ARBA00022989"/>
    </source>
</evidence>
<evidence type="ECO:0000313" key="17">
    <source>
        <dbReference type="Proteomes" id="UP001596013"/>
    </source>
</evidence>
<dbReference type="PANTHER" id="PTHR42878:SF7">
    <property type="entry name" value="SENSOR HISTIDINE KINASE GLRK"/>
    <property type="match status" value="1"/>
</dbReference>
<evidence type="ECO:0000259" key="14">
    <source>
        <dbReference type="PROSITE" id="PS50112"/>
    </source>
</evidence>
<dbReference type="InterPro" id="IPR001610">
    <property type="entry name" value="PAC"/>
</dbReference>
<dbReference type="Pfam" id="PF02518">
    <property type="entry name" value="HATPase_c"/>
    <property type="match status" value="1"/>
</dbReference>
<dbReference type="Gene3D" id="1.10.287.130">
    <property type="match status" value="1"/>
</dbReference>
<keyword evidence="10" id="KW-1133">Transmembrane helix</keyword>
<dbReference type="SMART" id="SM00086">
    <property type="entry name" value="PAC"/>
    <property type="match status" value="1"/>
</dbReference>
<dbReference type="GO" id="GO:0005524">
    <property type="term" value="F:ATP binding"/>
    <property type="evidence" value="ECO:0007669"/>
    <property type="project" value="UniProtKB-KW"/>
</dbReference>
<keyword evidence="5" id="KW-0808">Transferase</keyword>
<dbReference type="PROSITE" id="PS50113">
    <property type="entry name" value="PAC"/>
    <property type="match status" value="1"/>
</dbReference>
<gene>
    <name evidence="16" type="ORF">ACFPME_00215</name>
</gene>
<evidence type="ECO:0000256" key="11">
    <source>
        <dbReference type="ARBA" id="ARBA00023012"/>
    </source>
</evidence>
<evidence type="ECO:0000256" key="6">
    <source>
        <dbReference type="ARBA" id="ARBA00022692"/>
    </source>
</evidence>
<keyword evidence="7" id="KW-0547">Nucleotide-binding</keyword>
<evidence type="ECO:0000256" key="2">
    <source>
        <dbReference type="ARBA" id="ARBA00004141"/>
    </source>
</evidence>
<dbReference type="CDD" id="cd00075">
    <property type="entry name" value="HATPase"/>
    <property type="match status" value="1"/>
</dbReference>
<dbReference type="Pfam" id="PF13188">
    <property type="entry name" value="PAS_8"/>
    <property type="match status" value="1"/>
</dbReference>
<dbReference type="InterPro" id="IPR000014">
    <property type="entry name" value="PAS"/>
</dbReference>
<name>A0ABW0JGU8_9GAMM</name>
<feature type="domain" description="PAS" evidence="14">
    <location>
        <begin position="131"/>
        <end position="168"/>
    </location>
</feature>
<dbReference type="InterPro" id="IPR035965">
    <property type="entry name" value="PAS-like_dom_sf"/>
</dbReference>
<keyword evidence="8" id="KW-0418">Kinase</keyword>
<dbReference type="InterPro" id="IPR004358">
    <property type="entry name" value="Sig_transdc_His_kin-like_C"/>
</dbReference>
<dbReference type="SUPFAM" id="SSF55785">
    <property type="entry name" value="PYP-like sensor domain (PAS domain)"/>
    <property type="match status" value="2"/>
</dbReference>
<evidence type="ECO:0000313" key="16">
    <source>
        <dbReference type="EMBL" id="MFC5434970.1"/>
    </source>
</evidence>
<evidence type="ECO:0000256" key="5">
    <source>
        <dbReference type="ARBA" id="ARBA00022679"/>
    </source>
</evidence>
<dbReference type="InterPro" id="IPR036097">
    <property type="entry name" value="HisK_dim/P_sf"/>
</dbReference>
<dbReference type="Pfam" id="PF08448">
    <property type="entry name" value="PAS_4"/>
    <property type="match status" value="1"/>
</dbReference>
<dbReference type="InterPro" id="IPR050351">
    <property type="entry name" value="BphY/WalK/GraS-like"/>
</dbReference>
<keyword evidence="12" id="KW-0472">Membrane</keyword>
<keyword evidence="9 16" id="KW-0067">ATP-binding</keyword>
<dbReference type="SMART" id="SM00387">
    <property type="entry name" value="HATPase_c"/>
    <property type="match status" value="1"/>
</dbReference>
<evidence type="ECO:0000259" key="13">
    <source>
        <dbReference type="PROSITE" id="PS50109"/>
    </source>
</evidence>
<dbReference type="NCBIfam" id="TIGR00229">
    <property type="entry name" value="sensory_box"/>
    <property type="match status" value="1"/>
</dbReference>
<dbReference type="InterPro" id="IPR013656">
    <property type="entry name" value="PAS_4"/>
</dbReference>
<dbReference type="SMART" id="SM00388">
    <property type="entry name" value="HisKA"/>
    <property type="match status" value="1"/>
</dbReference>
<dbReference type="PROSITE" id="PS50112">
    <property type="entry name" value="PAS"/>
    <property type="match status" value="1"/>
</dbReference>
<dbReference type="EMBL" id="JBHSMK010000002">
    <property type="protein sequence ID" value="MFC5434970.1"/>
    <property type="molecule type" value="Genomic_DNA"/>
</dbReference>
<dbReference type="Pfam" id="PF00512">
    <property type="entry name" value="HisKA"/>
    <property type="match status" value="1"/>
</dbReference>
<dbReference type="InterPro" id="IPR005467">
    <property type="entry name" value="His_kinase_dom"/>
</dbReference>
<dbReference type="PRINTS" id="PR00344">
    <property type="entry name" value="BCTRLSENSOR"/>
</dbReference>
<dbReference type="InterPro" id="IPR003661">
    <property type="entry name" value="HisK_dim/P_dom"/>
</dbReference>
<evidence type="ECO:0000256" key="1">
    <source>
        <dbReference type="ARBA" id="ARBA00000085"/>
    </source>
</evidence>
<evidence type="ECO:0000256" key="3">
    <source>
        <dbReference type="ARBA" id="ARBA00012438"/>
    </source>
</evidence>
<organism evidence="16 17">
    <name type="scientific">Rhodanobacter umsongensis</name>
    <dbReference type="NCBI Taxonomy" id="633153"/>
    <lineage>
        <taxon>Bacteria</taxon>
        <taxon>Pseudomonadati</taxon>
        <taxon>Pseudomonadota</taxon>
        <taxon>Gammaproteobacteria</taxon>
        <taxon>Lysobacterales</taxon>
        <taxon>Rhodanobacteraceae</taxon>
        <taxon>Rhodanobacter</taxon>
    </lineage>
</organism>
<feature type="domain" description="PAC" evidence="15">
    <location>
        <begin position="75"/>
        <end position="130"/>
    </location>
</feature>
<dbReference type="EC" id="2.7.13.3" evidence="3"/>
<evidence type="ECO:0000256" key="8">
    <source>
        <dbReference type="ARBA" id="ARBA00022777"/>
    </source>
</evidence>
<dbReference type="CDD" id="cd00130">
    <property type="entry name" value="PAS"/>
    <property type="match status" value="2"/>
</dbReference>
<keyword evidence="17" id="KW-1185">Reference proteome</keyword>
<keyword evidence="11" id="KW-0902">Two-component regulatory system</keyword>
<dbReference type="PANTHER" id="PTHR42878">
    <property type="entry name" value="TWO-COMPONENT HISTIDINE KINASE"/>
    <property type="match status" value="1"/>
</dbReference>
<dbReference type="Proteomes" id="UP001596013">
    <property type="component" value="Unassembled WGS sequence"/>
</dbReference>
<comment type="caution">
    <text evidence="16">The sequence shown here is derived from an EMBL/GenBank/DDBJ whole genome shotgun (WGS) entry which is preliminary data.</text>
</comment>
<evidence type="ECO:0000259" key="15">
    <source>
        <dbReference type="PROSITE" id="PS50113"/>
    </source>
</evidence>
<proteinExistence type="predicted"/>
<dbReference type="SUPFAM" id="SSF55874">
    <property type="entry name" value="ATPase domain of HSP90 chaperone/DNA topoisomerase II/histidine kinase"/>
    <property type="match status" value="1"/>
</dbReference>
<reference evidence="17" key="1">
    <citation type="journal article" date="2019" name="Int. J. Syst. Evol. Microbiol.">
        <title>The Global Catalogue of Microorganisms (GCM) 10K type strain sequencing project: providing services to taxonomists for standard genome sequencing and annotation.</title>
        <authorList>
            <consortium name="The Broad Institute Genomics Platform"/>
            <consortium name="The Broad Institute Genome Sequencing Center for Infectious Disease"/>
            <person name="Wu L."/>
            <person name="Ma J."/>
        </authorList>
    </citation>
    <scope>NUCLEOTIDE SEQUENCE [LARGE SCALE GENOMIC DNA]</scope>
    <source>
        <strain evidence="17">JCM 17130</strain>
    </source>
</reference>
<dbReference type="Gene3D" id="3.30.450.20">
    <property type="entry name" value="PAS domain"/>
    <property type="match status" value="2"/>
</dbReference>
<comment type="catalytic activity">
    <reaction evidence="1">
        <text>ATP + protein L-histidine = ADP + protein N-phospho-L-histidine.</text>
        <dbReference type="EC" id="2.7.13.3"/>
    </reaction>
</comment>
<evidence type="ECO:0000256" key="9">
    <source>
        <dbReference type="ARBA" id="ARBA00022840"/>
    </source>
</evidence>